<proteinExistence type="inferred from homology"/>
<dbReference type="PANTHER" id="PTHR11092:SF0">
    <property type="entry name" value="EPIMERASE FAMILY PROTEIN SDR39U1"/>
    <property type="match status" value="1"/>
</dbReference>
<evidence type="ECO:0000313" key="4">
    <source>
        <dbReference type="EMBL" id="MBL0745028.1"/>
    </source>
</evidence>
<evidence type="ECO:0000313" key="5">
    <source>
        <dbReference type="Proteomes" id="UP000613030"/>
    </source>
</evidence>
<dbReference type="Pfam" id="PF08338">
    <property type="entry name" value="DUF1731"/>
    <property type="match status" value="1"/>
</dbReference>
<dbReference type="SUPFAM" id="SSF51735">
    <property type="entry name" value="NAD(P)-binding Rossmann-fold domains"/>
    <property type="match status" value="1"/>
</dbReference>
<evidence type="ECO:0000259" key="2">
    <source>
        <dbReference type="Pfam" id="PF01370"/>
    </source>
</evidence>
<dbReference type="Proteomes" id="UP000613030">
    <property type="component" value="Unassembled WGS sequence"/>
</dbReference>
<evidence type="ECO:0000259" key="3">
    <source>
        <dbReference type="Pfam" id="PF08338"/>
    </source>
</evidence>
<dbReference type="Gene3D" id="3.40.50.720">
    <property type="entry name" value="NAD(P)-binding Rossmann-like Domain"/>
    <property type="match status" value="1"/>
</dbReference>
<comment type="caution">
    <text evidence="4">The sequence shown here is derived from an EMBL/GenBank/DDBJ whole genome shotgun (WGS) entry which is preliminary data.</text>
</comment>
<feature type="domain" description="DUF1731" evidence="3">
    <location>
        <begin position="254"/>
        <end position="302"/>
    </location>
</feature>
<reference evidence="4 5" key="1">
    <citation type="submission" date="2021-01" db="EMBL/GenBank/DDBJ databases">
        <title>Chryseolinea sp. Jin1 Genome sequencing and assembly.</title>
        <authorList>
            <person name="Kim I."/>
        </authorList>
    </citation>
    <scope>NUCLEOTIDE SEQUENCE [LARGE SCALE GENOMIC DNA]</scope>
    <source>
        <strain evidence="4 5">Jin1</strain>
    </source>
</reference>
<dbReference type="PANTHER" id="PTHR11092">
    <property type="entry name" value="SUGAR NUCLEOTIDE EPIMERASE RELATED"/>
    <property type="match status" value="1"/>
</dbReference>
<evidence type="ECO:0000256" key="1">
    <source>
        <dbReference type="ARBA" id="ARBA00009353"/>
    </source>
</evidence>
<feature type="domain" description="NAD-dependent epimerase/dehydratase" evidence="2">
    <location>
        <begin position="4"/>
        <end position="226"/>
    </location>
</feature>
<accession>A0ABS1L0I2</accession>
<dbReference type="NCBIfam" id="TIGR01777">
    <property type="entry name" value="yfcH"/>
    <property type="match status" value="1"/>
</dbReference>
<name>A0ABS1L0I2_9BACT</name>
<dbReference type="InterPro" id="IPR001509">
    <property type="entry name" value="Epimerase_deHydtase"/>
</dbReference>
<comment type="similarity">
    <text evidence="1">Belongs to the NAD(P)-dependent epimerase/dehydratase family. SDR39U1 subfamily.</text>
</comment>
<dbReference type="InterPro" id="IPR036291">
    <property type="entry name" value="NAD(P)-bd_dom_sf"/>
</dbReference>
<dbReference type="RefSeq" id="WP_202015192.1">
    <property type="nucleotide sequence ID" value="NZ_JAERRB010000014.1"/>
</dbReference>
<organism evidence="4 5">
    <name type="scientific">Chryseolinea lacunae</name>
    <dbReference type="NCBI Taxonomy" id="2801331"/>
    <lineage>
        <taxon>Bacteria</taxon>
        <taxon>Pseudomonadati</taxon>
        <taxon>Bacteroidota</taxon>
        <taxon>Cytophagia</taxon>
        <taxon>Cytophagales</taxon>
        <taxon>Fulvivirgaceae</taxon>
        <taxon>Chryseolinea</taxon>
    </lineage>
</organism>
<sequence length="304" mass="33855">MNKVILAGGSGFLGSVLARYFATRAKHVVIFSRKPQPAVGNINTVQWDAKQLNNTWVRELEGADLLINLTGKNVNCRYTEANKKEILESRLDSTNVLGLALQQLQQPPRVWIQSASATYYRHAEDRPMDETTGEAGEGFSVDVCKAWEKTFADQIAPRTRKVLLRVGIVLGMGDGAFPRMLNLVRAGLGGRQGDGHQLISWIHEKDVAQIMHWLYQHETLDGMFNVTAPQPVTNAVFMDTLRRICKMPFGLPSPGWLLKLGAGVIGTETELILKSRWVIPKRLQQEGYMFAFPTLEGALKDIVG</sequence>
<keyword evidence="5" id="KW-1185">Reference proteome</keyword>
<dbReference type="EMBL" id="JAERRB010000014">
    <property type="protein sequence ID" value="MBL0745028.1"/>
    <property type="molecule type" value="Genomic_DNA"/>
</dbReference>
<dbReference type="InterPro" id="IPR010099">
    <property type="entry name" value="SDR39U1"/>
</dbReference>
<gene>
    <name evidence="4" type="ORF">JI741_27615</name>
</gene>
<protein>
    <submittedName>
        <fullName evidence="4">TIGR01777 family oxidoreductase</fullName>
    </submittedName>
</protein>
<dbReference type="Pfam" id="PF01370">
    <property type="entry name" value="Epimerase"/>
    <property type="match status" value="1"/>
</dbReference>
<dbReference type="InterPro" id="IPR013549">
    <property type="entry name" value="DUF1731"/>
</dbReference>